<dbReference type="Proteomes" id="UP000245461">
    <property type="component" value="Unassembled WGS sequence"/>
</dbReference>
<dbReference type="Gene3D" id="2.40.30.170">
    <property type="match status" value="1"/>
</dbReference>
<dbReference type="AlphaFoldDB" id="A0A317E416"/>
<comment type="caution">
    <text evidence="2">The sequence shown here is derived from an EMBL/GenBank/DDBJ whole genome shotgun (WGS) entry which is preliminary data.</text>
</comment>
<proteinExistence type="predicted"/>
<accession>A0A317E416</accession>
<evidence type="ECO:0000256" key="1">
    <source>
        <dbReference type="SAM" id="Coils"/>
    </source>
</evidence>
<organism evidence="2 3">
    <name type="scientific">Zavarzinia aquatilis</name>
    <dbReference type="NCBI Taxonomy" id="2211142"/>
    <lineage>
        <taxon>Bacteria</taxon>
        <taxon>Pseudomonadati</taxon>
        <taxon>Pseudomonadota</taxon>
        <taxon>Alphaproteobacteria</taxon>
        <taxon>Rhodospirillales</taxon>
        <taxon>Zavarziniaceae</taxon>
        <taxon>Zavarzinia</taxon>
    </lineage>
</organism>
<dbReference type="EMBL" id="QGLE01000007">
    <property type="protein sequence ID" value="PWR21322.1"/>
    <property type="molecule type" value="Genomic_DNA"/>
</dbReference>
<gene>
    <name evidence="2" type="ORF">DKG74_12820</name>
</gene>
<dbReference type="OrthoDB" id="9778236at2"/>
<dbReference type="SUPFAM" id="SSF111369">
    <property type="entry name" value="HlyD-like secretion proteins"/>
    <property type="match status" value="2"/>
</dbReference>
<dbReference type="GO" id="GO:0005886">
    <property type="term" value="C:plasma membrane"/>
    <property type="evidence" value="ECO:0007669"/>
    <property type="project" value="TreeGrafter"/>
</dbReference>
<feature type="coiled-coil region" evidence="1">
    <location>
        <begin position="81"/>
        <end position="174"/>
    </location>
</feature>
<name>A0A317E416_9PROT</name>
<keyword evidence="1" id="KW-0175">Coiled coil</keyword>
<evidence type="ECO:0000313" key="2">
    <source>
        <dbReference type="EMBL" id="PWR21322.1"/>
    </source>
</evidence>
<evidence type="ECO:0000313" key="3">
    <source>
        <dbReference type="Proteomes" id="UP000245461"/>
    </source>
</evidence>
<dbReference type="PANTHER" id="PTHR30438:SF2">
    <property type="entry name" value="MEMBRANE PROTEIN"/>
    <property type="match status" value="1"/>
</dbReference>
<reference evidence="2 3" key="1">
    <citation type="submission" date="2018-05" db="EMBL/GenBank/DDBJ databases">
        <title>Zavarzinia sp. HR-AS.</title>
        <authorList>
            <person name="Lee Y."/>
            <person name="Jeon C.O."/>
        </authorList>
    </citation>
    <scope>NUCLEOTIDE SEQUENCE [LARGE SCALE GENOMIC DNA]</scope>
    <source>
        <strain evidence="2 3">HR-AS</strain>
    </source>
</reference>
<dbReference type="PANTHER" id="PTHR30438">
    <property type="entry name" value="36 KDA ANTIGEN-RELATED"/>
    <property type="match status" value="1"/>
</dbReference>
<protein>
    <submittedName>
        <fullName evidence="2">Efflux transporter periplasmic adaptor subunit</fullName>
    </submittedName>
</protein>
<dbReference type="Gene3D" id="2.40.50.100">
    <property type="match status" value="1"/>
</dbReference>
<keyword evidence="3" id="KW-1185">Reference proteome</keyword>
<sequence length="328" mass="34958">MNKPTKAAILLVVVAALAAGGYGLWQSRQAGRLPPGIASANGRLEADQVDVSTKMAGRIVEILVREGDFVESGAVIARMDRAELDAQFAGAKAQVVQAEKAAASATAAIDQAASQQALAQQEFQRAEALQHRGYQSIEVLDQRRAQLASAAAALEAAKANEQQALAAIDTAKAAVNRLQTLIDDTTLVAPRAGRVQYRLAEPGEVLAAGARVVTLLDVGQVYMTVFLPASQVGRLEVGGEARLVLDPVPDLVIPATVSFVSADAQFTPNAVETKDERDKLMFKVKLRIDPDLLVKYQTQVKTGVRGLGYVRYDAAAVWPDRLAVRLPQ</sequence>
<dbReference type="RefSeq" id="WP_109906412.1">
    <property type="nucleotide sequence ID" value="NZ_QGLE01000007.1"/>
</dbReference>